<dbReference type="InterPro" id="IPR003593">
    <property type="entry name" value="AAA+_ATPase"/>
</dbReference>
<evidence type="ECO:0000259" key="4">
    <source>
        <dbReference type="SMART" id="SM00382"/>
    </source>
</evidence>
<feature type="domain" description="AAA+ ATPase" evidence="4">
    <location>
        <begin position="145"/>
        <end position="317"/>
    </location>
</feature>
<dbReference type="SUPFAM" id="SSF52540">
    <property type="entry name" value="P-loop containing nucleoside triphosphate hydrolases"/>
    <property type="match status" value="1"/>
</dbReference>
<dbReference type="InterPro" id="IPR003959">
    <property type="entry name" value="ATPase_AAA_core"/>
</dbReference>
<keyword evidence="1" id="KW-0547">Nucleotide-binding</keyword>
<dbReference type="Gene3D" id="3.40.50.300">
    <property type="entry name" value="P-loop containing nucleotide triphosphate hydrolases"/>
    <property type="match status" value="1"/>
</dbReference>
<keyword evidence="3" id="KW-1133">Transmembrane helix</keyword>
<feature type="transmembrane region" description="Helical" evidence="3">
    <location>
        <begin position="45"/>
        <end position="68"/>
    </location>
</feature>
<keyword evidence="2" id="KW-0067">ATP-binding</keyword>
<sequence>MLSTITRYMPLLFALMVFIMLFQFAEDHWPKSGLIATALTTIRDLGWYIAAAALFGWLLLLFGWLHVCDALPRFLQTRTLMDILDRLTNKQAIEDGMTHLDVATFINAKSLADALKQRVIGQNEVCDDIAAQIRRRLALSQRGKPVGVFLFAGPPGTGKTYLAKVLAKELERPLLHFDMSQFAAGSHSLSQLLGMNKGYVGSDTYGKLTAGLQDSPHAVVLLDEIEKAHPDVLKAFLTAWNDGFITERSDSTQISTCSAIFILTSNAGTQRLQELSAQHAQDPDAMREAAVNTLREADFAPEVLNRIDRIFVFQPFKGLDIARVTALEIEAMIHGYGLRIAEGGIDPEIILKLMARFQKLRKLGSSRDLIRAIEEQLADSLIEAKKAGHSIIALYVDDEQRISARVASPKISGK</sequence>
<keyword evidence="6" id="KW-1185">Reference proteome</keyword>
<dbReference type="CDD" id="cd19499">
    <property type="entry name" value="RecA-like_ClpB_Hsp104-like"/>
    <property type="match status" value="1"/>
</dbReference>
<dbReference type="InterPro" id="IPR027417">
    <property type="entry name" value="P-loop_NTPase"/>
</dbReference>
<dbReference type="Proteomes" id="UP001560296">
    <property type="component" value="Unassembled WGS sequence"/>
</dbReference>
<dbReference type="SMART" id="SM00382">
    <property type="entry name" value="AAA"/>
    <property type="match status" value="1"/>
</dbReference>
<name>A0ABV3YPV7_9PSED</name>
<keyword evidence="3" id="KW-0812">Transmembrane</keyword>
<dbReference type="PRINTS" id="PR00300">
    <property type="entry name" value="CLPPROTEASEA"/>
</dbReference>
<evidence type="ECO:0000256" key="1">
    <source>
        <dbReference type="ARBA" id="ARBA00022741"/>
    </source>
</evidence>
<gene>
    <name evidence="5" type="ORF">AB5S05_04650</name>
</gene>
<evidence type="ECO:0000256" key="2">
    <source>
        <dbReference type="ARBA" id="ARBA00022840"/>
    </source>
</evidence>
<dbReference type="PANTHER" id="PTHR11638">
    <property type="entry name" value="ATP-DEPENDENT CLP PROTEASE"/>
    <property type="match status" value="1"/>
</dbReference>
<dbReference type="EMBL" id="JBFTEG010000002">
    <property type="protein sequence ID" value="MEX6501343.1"/>
    <property type="molecule type" value="Genomic_DNA"/>
</dbReference>
<dbReference type="Pfam" id="PF07724">
    <property type="entry name" value="AAA_2"/>
    <property type="match status" value="1"/>
</dbReference>
<dbReference type="InterPro" id="IPR050130">
    <property type="entry name" value="ClpA_ClpB"/>
</dbReference>
<evidence type="ECO:0000256" key="3">
    <source>
        <dbReference type="SAM" id="Phobius"/>
    </source>
</evidence>
<keyword evidence="3" id="KW-0472">Membrane</keyword>
<dbReference type="InterPro" id="IPR001270">
    <property type="entry name" value="ClpA/B"/>
</dbReference>
<reference evidence="5 6" key="1">
    <citation type="submission" date="2024-07" db="EMBL/GenBank/DDBJ databases">
        <authorList>
            <person name="Li M."/>
        </authorList>
    </citation>
    <scope>NUCLEOTIDE SEQUENCE [LARGE SCALE GENOMIC DNA]</scope>
    <source>
        <strain evidence="5 6">25A3E</strain>
    </source>
</reference>
<dbReference type="PANTHER" id="PTHR11638:SF18">
    <property type="entry name" value="HEAT SHOCK PROTEIN 104"/>
    <property type="match status" value="1"/>
</dbReference>
<accession>A0ABV3YPV7</accession>
<dbReference type="RefSeq" id="WP_369286295.1">
    <property type="nucleotide sequence ID" value="NZ_JBFTEG010000002.1"/>
</dbReference>
<proteinExistence type="predicted"/>
<evidence type="ECO:0000313" key="5">
    <source>
        <dbReference type="EMBL" id="MEX6501343.1"/>
    </source>
</evidence>
<feature type="transmembrane region" description="Helical" evidence="3">
    <location>
        <begin position="7"/>
        <end position="25"/>
    </location>
</feature>
<comment type="caution">
    <text evidence="5">The sequence shown here is derived from an EMBL/GenBank/DDBJ whole genome shotgun (WGS) entry which is preliminary data.</text>
</comment>
<organism evidence="5 6">
    <name type="scientific">Pseudomonas zhanjiangensis</name>
    <dbReference type="NCBI Taxonomy" id="3239015"/>
    <lineage>
        <taxon>Bacteria</taxon>
        <taxon>Pseudomonadati</taxon>
        <taxon>Pseudomonadota</taxon>
        <taxon>Gammaproteobacteria</taxon>
        <taxon>Pseudomonadales</taxon>
        <taxon>Pseudomonadaceae</taxon>
        <taxon>Pseudomonas</taxon>
    </lineage>
</organism>
<evidence type="ECO:0000313" key="6">
    <source>
        <dbReference type="Proteomes" id="UP001560296"/>
    </source>
</evidence>
<protein>
    <submittedName>
        <fullName evidence="5">AAA family ATPase</fullName>
    </submittedName>
</protein>